<feature type="transmembrane region" description="Helical" evidence="8">
    <location>
        <begin position="176"/>
        <end position="200"/>
    </location>
</feature>
<dbReference type="SUPFAM" id="SSF81345">
    <property type="entry name" value="ABC transporter involved in vitamin B12 uptake, BtuC"/>
    <property type="match status" value="1"/>
</dbReference>
<dbReference type="GO" id="GO:0022857">
    <property type="term" value="F:transmembrane transporter activity"/>
    <property type="evidence" value="ECO:0007669"/>
    <property type="project" value="InterPro"/>
</dbReference>
<dbReference type="Gene3D" id="1.10.3470.10">
    <property type="entry name" value="ABC transporter involved in vitamin B12 uptake, BtuC"/>
    <property type="match status" value="1"/>
</dbReference>
<name>A0A7I9VC11_9ACTN</name>
<dbReference type="InterPro" id="IPR000522">
    <property type="entry name" value="ABC_transptr_permease_BtuC"/>
</dbReference>
<dbReference type="RefSeq" id="WP_161896531.1">
    <property type="nucleotide sequence ID" value="NZ_BJOV01000005.1"/>
</dbReference>
<keyword evidence="5 8" id="KW-0812">Transmembrane</keyword>
<feature type="transmembrane region" description="Helical" evidence="8">
    <location>
        <begin position="91"/>
        <end position="109"/>
    </location>
</feature>
<keyword evidence="6 8" id="KW-1133">Transmembrane helix</keyword>
<dbReference type="InterPro" id="IPR037294">
    <property type="entry name" value="ABC_BtuC-like"/>
</dbReference>
<evidence type="ECO:0000256" key="6">
    <source>
        <dbReference type="ARBA" id="ARBA00022989"/>
    </source>
</evidence>
<feature type="transmembrane region" description="Helical" evidence="8">
    <location>
        <begin position="264"/>
        <end position="291"/>
    </location>
</feature>
<keyword evidence="10" id="KW-1185">Reference proteome</keyword>
<protein>
    <submittedName>
        <fullName evidence="9">Iron-enterobactin transporter permease</fullName>
    </submittedName>
</protein>
<dbReference type="EMBL" id="BJOV01000005">
    <property type="protein sequence ID" value="GEE02908.1"/>
    <property type="molecule type" value="Genomic_DNA"/>
</dbReference>
<evidence type="ECO:0000256" key="7">
    <source>
        <dbReference type="ARBA" id="ARBA00023136"/>
    </source>
</evidence>
<comment type="subcellular location">
    <subcellularLocation>
        <location evidence="1">Cell membrane</location>
        <topology evidence="1">Multi-pass membrane protein</topology>
    </subcellularLocation>
</comment>
<keyword evidence="4" id="KW-1003">Cell membrane</keyword>
<accession>A0A7I9VC11</accession>
<organism evidence="9 10">
    <name type="scientific">Gordonia spumicola</name>
    <dbReference type="NCBI Taxonomy" id="589161"/>
    <lineage>
        <taxon>Bacteria</taxon>
        <taxon>Bacillati</taxon>
        <taxon>Actinomycetota</taxon>
        <taxon>Actinomycetes</taxon>
        <taxon>Mycobacteriales</taxon>
        <taxon>Gordoniaceae</taxon>
        <taxon>Gordonia</taxon>
    </lineage>
</organism>
<feature type="transmembrane region" description="Helical" evidence="8">
    <location>
        <begin position="121"/>
        <end position="139"/>
    </location>
</feature>
<reference evidence="10" key="1">
    <citation type="submission" date="2019-06" db="EMBL/GenBank/DDBJ databases">
        <title>Gordonia isolated from sludge of a wastewater treatment plant.</title>
        <authorList>
            <person name="Tamura T."/>
            <person name="Aoyama K."/>
            <person name="Kang Y."/>
            <person name="Saito S."/>
            <person name="Akiyama N."/>
            <person name="Yazawa K."/>
            <person name="Gonoi T."/>
            <person name="Mikami Y."/>
        </authorList>
    </citation>
    <scope>NUCLEOTIDE SEQUENCE [LARGE SCALE GENOMIC DNA]</scope>
    <source>
        <strain evidence="10">NBRC 107696</strain>
    </source>
</reference>
<keyword evidence="7 8" id="KW-0472">Membrane</keyword>
<evidence type="ECO:0000256" key="4">
    <source>
        <dbReference type="ARBA" id="ARBA00022475"/>
    </source>
</evidence>
<dbReference type="Proteomes" id="UP000444960">
    <property type="component" value="Unassembled WGS sequence"/>
</dbReference>
<feature type="transmembrane region" description="Helical" evidence="8">
    <location>
        <begin position="221"/>
        <end position="244"/>
    </location>
</feature>
<dbReference type="AlphaFoldDB" id="A0A7I9VC11"/>
<dbReference type="OrthoDB" id="4455417at2"/>
<gene>
    <name evidence="9" type="primary">fepG_1</name>
    <name evidence="9" type="ORF">nbrc107696_33540</name>
</gene>
<dbReference type="GO" id="GO:0005886">
    <property type="term" value="C:plasma membrane"/>
    <property type="evidence" value="ECO:0007669"/>
    <property type="project" value="UniProtKB-SubCell"/>
</dbReference>
<evidence type="ECO:0000256" key="2">
    <source>
        <dbReference type="ARBA" id="ARBA00007935"/>
    </source>
</evidence>
<feature type="transmembrane region" description="Helical" evidence="8">
    <location>
        <begin position="146"/>
        <end position="164"/>
    </location>
</feature>
<evidence type="ECO:0000313" key="9">
    <source>
        <dbReference type="EMBL" id="GEE02908.1"/>
    </source>
</evidence>
<dbReference type="GO" id="GO:0033214">
    <property type="term" value="P:siderophore-iron import into cell"/>
    <property type="evidence" value="ECO:0007669"/>
    <property type="project" value="TreeGrafter"/>
</dbReference>
<evidence type="ECO:0000256" key="5">
    <source>
        <dbReference type="ARBA" id="ARBA00022692"/>
    </source>
</evidence>
<evidence type="ECO:0000256" key="1">
    <source>
        <dbReference type="ARBA" id="ARBA00004651"/>
    </source>
</evidence>
<feature type="transmembrane region" description="Helical" evidence="8">
    <location>
        <begin position="35"/>
        <end position="56"/>
    </location>
</feature>
<dbReference type="CDD" id="cd06550">
    <property type="entry name" value="TM_ABC_iron-siderophores_like"/>
    <property type="match status" value="1"/>
</dbReference>
<evidence type="ECO:0000313" key="10">
    <source>
        <dbReference type="Proteomes" id="UP000444960"/>
    </source>
</evidence>
<feature type="transmembrane region" description="Helical" evidence="8">
    <location>
        <begin position="330"/>
        <end position="349"/>
    </location>
</feature>
<comment type="caution">
    <text evidence="9">The sequence shown here is derived from an EMBL/GenBank/DDBJ whole genome shotgun (WGS) entry which is preliminary data.</text>
</comment>
<dbReference type="PANTHER" id="PTHR30472">
    <property type="entry name" value="FERRIC ENTEROBACTIN TRANSPORT SYSTEM PERMEASE PROTEIN"/>
    <property type="match status" value="1"/>
</dbReference>
<evidence type="ECO:0000256" key="3">
    <source>
        <dbReference type="ARBA" id="ARBA00022448"/>
    </source>
</evidence>
<sequence>MTDRRVSFADHVLTDDDRVLRSRTGRLSVRFSKRAALTAVALTVLVIALLVASLLMGEYRVSPGALVHTLLGDPPNRLTDFFVMTRRLPRALVAVSVGAALAVAGGVFQSSTRNPLASPDMLGISHGASVGAVVVILLLDGSLGQAAIGAVVGSIVAAAVILLISARSGLQGVQLVLSGVALAAIASAIVDYLLTQVFVASATTAQTWLIGSLQGRSWEHLWPMLIALVAAGAVLTATAPAARLSALGDSLPVTLGVRAVRLRWIQITVATLLVAIAVATAGPIAFIALVAPHIAFSLAGSRSLIVTALTGAFLLGASDLIAQYALSGPIPVGAVTVVLGGVFFLWLVFRQGRRRA</sequence>
<keyword evidence="3" id="KW-0813">Transport</keyword>
<comment type="similarity">
    <text evidence="2">Belongs to the binding-protein-dependent transport system permease family. FecCD subfamily.</text>
</comment>
<proteinExistence type="inferred from homology"/>
<dbReference type="Pfam" id="PF01032">
    <property type="entry name" value="FecCD"/>
    <property type="match status" value="1"/>
</dbReference>
<evidence type="ECO:0000256" key="8">
    <source>
        <dbReference type="SAM" id="Phobius"/>
    </source>
</evidence>
<dbReference type="PANTHER" id="PTHR30472:SF24">
    <property type="entry name" value="FERRIC ENTEROBACTIN TRANSPORT SYSTEM PERMEASE PROTEIN FEPG"/>
    <property type="match status" value="1"/>
</dbReference>